<evidence type="ECO:0000313" key="1">
    <source>
        <dbReference type="EMBL" id="GFR10816.1"/>
    </source>
</evidence>
<dbReference type="AlphaFoldDB" id="A0A8X6GT62"/>
<keyword evidence="2" id="KW-1185">Reference proteome</keyword>
<accession>A0A8X6GT62</accession>
<name>A0A8X6GT62_TRICU</name>
<sequence>MFTVHESLRITYTHDNGAGEWMRLLQITISWMDCSRRAKQVVRVRSISKYVVVCVFCKTDHMKAIAIDQHWAVNFQWCMIICLSLVIGEIQKAKHSAS</sequence>
<comment type="caution">
    <text evidence="1">The sequence shown here is derived from an EMBL/GenBank/DDBJ whole genome shotgun (WGS) entry which is preliminary data.</text>
</comment>
<protein>
    <submittedName>
        <fullName evidence="1">Uncharacterized protein</fullName>
    </submittedName>
</protein>
<proteinExistence type="predicted"/>
<organism evidence="1 2">
    <name type="scientific">Trichonephila clavata</name>
    <name type="common">Joro spider</name>
    <name type="synonym">Nephila clavata</name>
    <dbReference type="NCBI Taxonomy" id="2740835"/>
    <lineage>
        <taxon>Eukaryota</taxon>
        <taxon>Metazoa</taxon>
        <taxon>Ecdysozoa</taxon>
        <taxon>Arthropoda</taxon>
        <taxon>Chelicerata</taxon>
        <taxon>Arachnida</taxon>
        <taxon>Araneae</taxon>
        <taxon>Araneomorphae</taxon>
        <taxon>Entelegynae</taxon>
        <taxon>Araneoidea</taxon>
        <taxon>Nephilidae</taxon>
        <taxon>Trichonephila</taxon>
    </lineage>
</organism>
<dbReference type="EMBL" id="BMAO01016736">
    <property type="protein sequence ID" value="GFR10816.1"/>
    <property type="molecule type" value="Genomic_DNA"/>
</dbReference>
<reference evidence="1" key="1">
    <citation type="submission" date="2020-07" db="EMBL/GenBank/DDBJ databases">
        <title>Multicomponent nature underlies the extraordinary mechanical properties of spider dragline silk.</title>
        <authorList>
            <person name="Kono N."/>
            <person name="Nakamura H."/>
            <person name="Mori M."/>
            <person name="Yoshida Y."/>
            <person name="Ohtoshi R."/>
            <person name="Malay A.D."/>
            <person name="Moran D.A.P."/>
            <person name="Tomita M."/>
            <person name="Numata K."/>
            <person name="Arakawa K."/>
        </authorList>
    </citation>
    <scope>NUCLEOTIDE SEQUENCE</scope>
</reference>
<dbReference type="Proteomes" id="UP000887116">
    <property type="component" value="Unassembled WGS sequence"/>
</dbReference>
<evidence type="ECO:0000313" key="2">
    <source>
        <dbReference type="Proteomes" id="UP000887116"/>
    </source>
</evidence>
<gene>
    <name evidence="1" type="ORF">TNCT_91451</name>
</gene>